<dbReference type="SMART" id="SM00849">
    <property type="entry name" value="Lactamase_B"/>
    <property type="match status" value="1"/>
</dbReference>
<dbReference type="CDD" id="cd06262">
    <property type="entry name" value="metallo-hydrolase-like_MBL-fold"/>
    <property type="match status" value="1"/>
</dbReference>
<dbReference type="Pfam" id="PF00753">
    <property type="entry name" value="Lactamase_B"/>
    <property type="match status" value="1"/>
</dbReference>
<evidence type="ECO:0000256" key="2">
    <source>
        <dbReference type="ARBA" id="ARBA00022723"/>
    </source>
</evidence>
<evidence type="ECO:0000256" key="1">
    <source>
        <dbReference type="ARBA" id="ARBA00001947"/>
    </source>
</evidence>
<comment type="cofactor">
    <cofactor evidence="1">
        <name>Zn(2+)</name>
        <dbReference type="ChEBI" id="CHEBI:29105"/>
    </cofactor>
</comment>
<reference evidence="6" key="1">
    <citation type="journal article" date="2014" name="Front. Microbiol.">
        <title>High frequency of phylogenetically diverse reductive dehalogenase-homologous genes in deep subseafloor sedimentary metagenomes.</title>
        <authorList>
            <person name="Kawai M."/>
            <person name="Futagami T."/>
            <person name="Toyoda A."/>
            <person name="Takaki Y."/>
            <person name="Nishi S."/>
            <person name="Hori S."/>
            <person name="Arai W."/>
            <person name="Tsubouchi T."/>
            <person name="Morono Y."/>
            <person name="Uchiyama I."/>
            <person name="Ito T."/>
            <person name="Fujiyama A."/>
            <person name="Inagaki F."/>
            <person name="Takami H."/>
        </authorList>
    </citation>
    <scope>NUCLEOTIDE SEQUENCE</scope>
    <source>
        <strain evidence="6">Expedition CK06-06</strain>
    </source>
</reference>
<proteinExistence type="predicted"/>
<sequence length="232" mass="26240">MHSNKKIIRSNGEIMNKLEIKKFTLGYFAVNCYIAYTTDSKEALIIDPGAEPQKILDFINEKKLKVKYIINTHGHYDHIGANNEIKSVLNAPICIHTLDKELLHSPMSNLSLLTGKFYKVNADRVIEEDDEFKIDDKVFKIIHTPGHTRGSISVMVDDIIFCGDLVFKDGIGRTDLFGGSSKDLALSIKNKIFSINDEVKLYPGHGPETSIKDLKENNYMVNYILKSELSNF</sequence>
<accession>X1ARB6</accession>
<organism evidence="6">
    <name type="scientific">marine sediment metagenome</name>
    <dbReference type="NCBI Taxonomy" id="412755"/>
    <lineage>
        <taxon>unclassified sequences</taxon>
        <taxon>metagenomes</taxon>
        <taxon>ecological metagenomes</taxon>
    </lineage>
</organism>
<dbReference type="GO" id="GO:0016787">
    <property type="term" value="F:hydrolase activity"/>
    <property type="evidence" value="ECO:0007669"/>
    <property type="project" value="UniProtKB-KW"/>
</dbReference>
<protein>
    <recommendedName>
        <fullName evidence="5">Metallo-beta-lactamase domain-containing protein</fullName>
    </recommendedName>
</protein>
<name>X1ARB6_9ZZZZ</name>
<keyword evidence="4" id="KW-0862">Zinc</keyword>
<dbReference type="PANTHER" id="PTHR46233:SF3">
    <property type="entry name" value="HYDROXYACYLGLUTATHIONE HYDROLASE GLOC"/>
    <property type="match status" value="1"/>
</dbReference>
<feature type="domain" description="Metallo-beta-lactamase" evidence="5">
    <location>
        <begin position="29"/>
        <end position="205"/>
    </location>
</feature>
<dbReference type="InterPro" id="IPR036866">
    <property type="entry name" value="RibonucZ/Hydroxyglut_hydro"/>
</dbReference>
<dbReference type="InterPro" id="IPR001279">
    <property type="entry name" value="Metallo-B-lactamas"/>
</dbReference>
<dbReference type="Gene3D" id="3.60.15.10">
    <property type="entry name" value="Ribonuclease Z/Hydroxyacylglutathione hydrolase-like"/>
    <property type="match status" value="1"/>
</dbReference>
<evidence type="ECO:0000256" key="3">
    <source>
        <dbReference type="ARBA" id="ARBA00022801"/>
    </source>
</evidence>
<dbReference type="PANTHER" id="PTHR46233">
    <property type="entry name" value="HYDROXYACYLGLUTATHIONE HYDROLASE GLOC"/>
    <property type="match status" value="1"/>
</dbReference>
<dbReference type="SUPFAM" id="SSF56281">
    <property type="entry name" value="Metallo-hydrolase/oxidoreductase"/>
    <property type="match status" value="1"/>
</dbReference>
<dbReference type="AlphaFoldDB" id="X1ARB6"/>
<dbReference type="GO" id="GO:0046872">
    <property type="term" value="F:metal ion binding"/>
    <property type="evidence" value="ECO:0007669"/>
    <property type="project" value="UniProtKB-KW"/>
</dbReference>
<evidence type="ECO:0000256" key="4">
    <source>
        <dbReference type="ARBA" id="ARBA00022833"/>
    </source>
</evidence>
<keyword evidence="3" id="KW-0378">Hydrolase</keyword>
<evidence type="ECO:0000259" key="5">
    <source>
        <dbReference type="SMART" id="SM00849"/>
    </source>
</evidence>
<dbReference type="EMBL" id="BART01000044">
    <property type="protein sequence ID" value="GAG62411.1"/>
    <property type="molecule type" value="Genomic_DNA"/>
</dbReference>
<comment type="caution">
    <text evidence="6">The sequence shown here is derived from an EMBL/GenBank/DDBJ whole genome shotgun (WGS) entry which is preliminary data.</text>
</comment>
<keyword evidence="2" id="KW-0479">Metal-binding</keyword>
<evidence type="ECO:0000313" key="6">
    <source>
        <dbReference type="EMBL" id="GAG62411.1"/>
    </source>
</evidence>
<gene>
    <name evidence="6" type="ORF">S01H4_00345</name>
</gene>
<dbReference type="InterPro" id="IPR051453">
    <property type="entry name" value="MBL_Glyoxalase_II"/>
</dbReference>